<evidence type="ECO:0000256" key="6">
    <source>
        <dbReference type="PIRSR" id="PIRSR005763-1"/>
    </source>
</evidence>
<evidence type="ECO:0000256" key="4">
    <source>
        <dbReference type="ARBA" id="ARBA00022737"/>
    </source>
</evidence>
<organism evidence="8">
    <name type="scientific">Polaromonas hydrogenivorans</name>
    <dbReference type="NCBI Taxonomy" id="335476"/>
    <lineage>
        <taxon>Bacteria</taxon>
        <taxon>Pseudomonadati</taxon>
        <taxon>Pseudomonadota</taxon>
        <taxon>Betaproteobacteria</taxon>
        <taxon>Burkholderiales</taxon>
        <taxon>Comamonadaceae</taxon>
        <taxon>Polaromonas</taxon>
    </lineage>
</organism>
<dbReference type="AlphaFoldDB" id="A0AAU7LWR0"/>
<dbReference type="SUPFAM" id="SSF50331">
    <property type="entry name" value="MOP-like"/>
    <property type="match status" value="2"/>
</dbReference>
<dbReference type="PANTHER" id="PTHR30432:SF1">
    <property type="entry name" value="DNA-BINDING TRANSCRIPTIONAL DUAL REGULATOR MODE"/>
    <property type="match status" value="1"/>
</dbReference>
<evidence type="ECO:0000256" key="2">
    <source>
        <dbReference type="ARBA" id="ARBA00022448"/>
    </source>
</evidence>
<dbReference type="EMBL" id="CP157675">
    <property type="protein sequence ID" value="XBP72070.1"/>
    <property type="molecule type" value="Genomic_DNA"/>
</dbReference>
<evidence type="ECO:0000313" key="8">
    <source>
        <dbReference type="EMBL" id="XBP72070.1"/>
    </source>
</evidence>
<dbReference type="InterPro" id="IPR003725">
    <property type="entry name" value="ModE-bd_N"/>
</dbReference>
<keyword evidence="3 5" id="KW-0500">Molybdenum</keyword>
<dbReference type="InterPro" id="IPR016462">
    <property type="entry name" value="ModE"/>
</dbReference>
<comment type="similarity">
    <text evidence="1 5">Belongs to the ModE family.</text>
</comment>
<dbReference type="NCBIfam" id="TIGR00638">
    <property type="entry name" value="Mop"/>
    <property type="match status" value="2"/>
</dbReference>
<gene>
    <name evidence="8" type="ORF">ABLV49_09825</name>
</gene>
<evidence type="ECO:0000259" key="7">
    <source>
        <dbReference type="PROSITE" id="PS51866"/>
    </source>
</evidence>
<reference evidence="8" key="1">
    <citation type="submission" date="2024-05" db="EMBL/GenBank/DDBJ databases">
        <authorList>
            <person name="Bunk B."/>
            <person name="Swiderski J."/>
            <person name="Sproer C."/>
            <person name="Thiel V."/>
        </authorList>
    </citation>
    <scope>NUCLEOTIDE SEQUENCE</scope>
    <source>
        <strain evidence="8">DSM 17735</strain>
    </source>
</reference>
<dbReference type="Gene3D" id="2.40.50.100">
    <property type="match status" value="2"/>
</dbReference>
<keyword evidence="2 5" id="KW-0813">Transport</keyword>
<evidence type="ECO:0000256" key="5">
    <source>
        <dbReference type="PIRNR" id="PIRNR005763"/>
    </source>
</evidence>
<dbReference type="Pfam" id="PF03459">
    <property type="entry name" value="TOBE"/>
    <property type="match status" value="2"/>
</dbReference>
<dbReference type="PANTHER" id="PTHR30432">
    <property type="entry name" value="TRANSCRIPTIONAL REGULATOR MODE"/>
    <property type="match status" value="1"/>
</dbReference>
<protein>
    <submittedName>
        <fullName evidence="8">TOBE domain-containing protein</fullName>
    </submittedName>
</protein>
<dbReference type="SUPFAM" id="SSF46785">
    <property type="entry name" value="Winged helix' DNA-binding domain"/>
    <property type="match status" value="1"/>
</dbReference>
<dbReference type="InterPro" id="IPR051815">
    <property type="entry name" value="Molybdate_resp_trans_reg"/>
</dbReference>
<evidence type="ECO:0000256" key="1">
    <source>
        <dbReference type="ARBA" id="ARBA00008110"/>
    </source>
</evidence>
<evidence type="ECO:0000256" key="3">
    <source>
        <dbReference type="ARBA" id="ARBA00022505"/>
    </source>
</evidence>
<sequence length="276" mass="29568">MTPTHPKLTGKLLIETSMGNFLGDKRIRLLEAIDQQGSISQAAKAVPMSYKAAWDAVDDMNNVAPQPLVHRSAGGLRGGGTELTAFGRRLIAFYRALEQESQLALEKLTHNLTQSGVADAADFQQVLRKMTMKTSARNQFAGPVTALKEGVVDVEVSIRLDPQLVLTAIVTRESAESLGLALGKDVLAFVKASSIVLVVEDDSKEVRISARNRFRGTVARIHAGPVNSEVTVNLPGGRHVLTAVITDESVKRLGLVVGLPVVAVFKAPSVFLVAID</sequence>
<dbReference type="InterPro" id="IPR036388">
    <property type="entry name" value="WH-like_DNA-bd_sf"/>
</dbReference>
<dbReference type="RefSeq" id="WP_349281400.1">
    <property type="nucleotide sequence ID" value="NZ_CBCSCU010000002.1"/>
</dbReference>
<feature type="domain" description="Mop" evidence="7">
    <location>
        <begin position="207"/>
        <end position="274"/>
    </location>
</feature>
<dbReference type="Gene3D" id="1.10.10.10">
    <property type="entry name" value="Winged helix-like DNA-binding domain superfamily/Winged helix DNA-binding domain"/>
    <property type="match status" value="1"/>
</dbReference>
<dbReference type="GO" id="GO:0015689">
    <property type="term" value="P:molybdate ion transport"/>
    <property type="evidence" value="ECO:0007669"/>
    <property type="project" value="UniProtKB-UniRule"/>
</dbReference>
<name>A0AAU7LWR0_9BURK</name>
<dbReference type="GO" id="GO:0030151">
    <property type="term" value="F:molybdenum ion binding"/>
    <property type="evidence" value="ECO:0007669"/>
    <property type="project" value="UniProtKB-UniRule"/>
</dbReference>
<dbReference type="InterPro" id="IPR004606">
    <property type="entry name" value="Mop_domain"/>
</dbReference>
<dbReference type="NCBIfam" id="TIGR00637">
    <property type="entry name" value="ModE_repress"/>
    <property type="match status" value="1"/>
</dbReference>
<dbReference type="InterPro" id="IPR036390">
    <property type="entry name" value="WH_DNA-bd_sf"/>
</dbReference>
<dbReference type="Pfam" id="PF00126">
    <property type="entry name" value="HTH_1"/>
    <property type="match status" value="1"/>
</dbReference>
<dbReference type="PROSITE" id="PS51866">
    <property type="entry name" value="MOP"/>
    <property type="match status" value="2"/>
</dbReference>
<feature type="domain" description="Mop" evidence="7">
    <location>
        <begin position="133"/>
        <end position="199"/>
    </location>
</feature>
<dbReference type="InterPro" id="IPR008995">
    <property type="entry name" value="Mo/tungstate-bd_C_term_dom"/>
</dbReference>
<keyword evidence="4" id="KW-0677">Repeat</keyword>
<feature type="region of interest" description="Required for dimer formation and molybdate binding" evidence="6">
    <location>
        <begin position="134"/>
        <end position="142"/>
    </location>
</feature>
<dbReference type="InterPro" id="IPR005116">
    <property type="entry name" value="Transp-assoc_OB_typ1"/>
</dbReference>
<proteinExistence type="inferred from homology"/>
<dbReference type="PIRSF" id="PIRSF005763">
    <property type="entry name" value="Txn_reg_ModE"/>
    <property type="match status" value="1"/>
</dbReference>
<dbReference type="GO" id="GO:0003700">
    <property type="term" value="F:DNA-binding transcription factor activity"/>
    <property type="evidence" value="ECO:0007669"/>
    <property type="project" value="InterPro"/>
</dbReference>
<dbReference type="InterPro" id="IPR000847">
    <property type="entry name" value="LysR_HTH_N"/>
</dbReference>
<accession>A0AAU7LWR0</accession>